<sequence length="84" mass="9348">MQKNVGTWDAIMRITVGLTGLAWSTSRMVRRPHSLMPLMTAMLSGMKTAEGITRFCPMLYVMGISTREVQPGKRGQPTESKEGF</sequence>
<gene>
    <name evidence="2" type="ORF">C8P63_13627</name>
</gene>
<dbReference type="RefSeq" id="WP_108026271.1">
    <property type="nucleotide sequence ID" value="NZ_QBKR01000036.1"/>
</dbReference>
<comment type="caution">
    <text evidence="2">The sequence shown here is derived from an EMBL/GenBank/DDBJ whole genome shotgun (WGS) entry which is preliminary data.</text>
</comment>
<dbReference type="AlphaFoldDB" id="A0A2T6B3P1"/>
<protein>
    <recommendedName>
        <fullName evidence="1">Inner membrane protein YgaP-like transmembrane domain-containing protein</fullName>
    </recommendedName>
</protein>
<evidence type="ECO:0000313" key="2">
    <source>
        <dbReference type="EMBL" id="PTX50645.1"/>
    </source>
</evidence>
<keyword evidence="3" id="KW-1185">Reference proteome</keyword>
<dbReference type="Proteomes" id="UP000244240">
    <property type="component" value="Unassembled WGS sequence"/>
</dbReference>
<organism evidence="2 3">
    <name type="scientific">Melghirimyces profundicolus</name>
    <dbReference type="NCBI Taxonomy" id="1242148"/>
    <lineage>
        <taxon>Bacteria</taxon>
        <taxon>Bacillati</taxon>
        <taxon>Bacillota</taxon>
        <taxon>Bacilli</taxon>
        <taxon>Bacillales</taxon>
        <taxon>Thermoactinomycetaceae</taxon>
        <taxon>Melghirimyces</taxon>
    </lineage>
</organism>
<dbReference type="OrthoDB" id="5405951at2"/>
<accession>A0A2T6B3P1</accession>
<dbReference type="Pfam" id="PF11127">
    <property type="entry name" value="YgaP-like_TM"/>
    <property type="match status" value="1"/>
</dbReference>
<dbReference type="EMBL" id="QBKR01000036">
    <property type="protein sequence ID" value="PTX50645.1"/>
    <property type="molecule type" value="Genomic_DNA"/>
</dbReference>
<evidence type="ECO:0000259" key="1">
    <source>
        <dbReference type="Pfam" id="PF11127"/>
    </source>
</evidence>
<dbReference type="InterPro" id="IPR021309">
    <property type="entry name" value="YgaP-like_TM"/>
</dbReference>
<name>A0A2T6B3P1_9BACL</name>
<feature type="domain" description="Inner membrane protein YgaP-like transmembrane" evidence="1">
    <location>
        <begin position="1"/>
        <end position="68"/>
    </location>
</feature>
<proteinExistence type="predicted"/>
<evidence type="ECO:0000313" key="3">
    <source>
        <dbReference type="Proteomes" id="UP000244240"/>
    </source>
</evidence>
<reference evidence="2 3" key="1">
    <citation type="submission" date="2018-04" db="EMBL/GenBank/DDBJ databases">
        <title>Genomic Encyclopedia of Archaeal and Bacterial Type Strains, Phase II (KMG-II): from individual species to whole genera.</title>
        <authorList>
            <person name="Goeker M."/>
        </authorList>
    </citation>
    <scope>NUCLEOTIDE SEQUENCE [LARGE SCALE GENOMIC DNA]</scope>
    <source>
        <strain evidence="2 3">DSM 45787</strain>
    </source>
</reference>